<dbReference type="GO" id="GO:0015385">
    <property type="term" value="F:sodium:proton antiporter activity"/>
    <property type="evidence" value="ECO:0007669"/>
    <property type="project" value="InterPro"/>
</dbReference>
<dbReference type="OrthoDB" id="441412at2759"/>
<feature type="transmembrane region" description="Helical" evidence="11">
    <location>
        <begin position="1008"/>
        <end position="1028"/>
    </location>
</feature>
<dbReference type="InterPro" id="IPR018422">
    <property type="entry name" value="Cation/H_exchanger_CPA1"/>
</dbReference>
<dbReference type="RefSeq" id="XP_009037617.1">
    <property type="nucleotide sequence ID" value="XM_009039369.1"/>
</dbReference>
<feature type="compositionally biased region" description="Acidic residues" evidence="10">
    <location>
        <begin position="12"/>
        <end position="24"/>
    </location>
</feature>
<comment type="subcellular location">
    <subcellularLocation>
        <location evidence="1">Cell membrane</location>
        <topology evidence="1">Multi-pass membrane protein</topology>
    </subcellularLocation>
</comment>
<dbReference type="GeneID" id="20224971"/>
<evidence type="ECO:0000256" key="6">
    <source>
        <dbReference type="ARBA" id="ARBA00023053"/>
    </source>
</evidence>
<feature type="transmembrane region" description="Helical" evidence="11">
    <location>
        <begin position="1048"/>
        <end position="1065"/>
    </location>
</feature>
<dbReference type="GO" id="GO:0003677">
    <property type="term" value="F:DNA binding"/>
    <property type="evidence" value="ECO:0007669"/>
    <property type="project" value="InterPro"/>
</dbReference>
<dbReference type="GO" id="GO:0051453">
    <property type="term" value="P:regulation of intracellular pH"/>
    <property type="evidence" value="ECO:0007669"/>
    <property type="project" value="TreeGrafter"/>
</dbReference>
<feature type="region of interest" description="Disordered" evidence="10">
    <location>
        <begin position="1"/>
        <end position="50"/>
    </location>
</feature>
<accession>F0YB93</accession>
<keyword evidence="8 11" id="KW-0472">Membrane</keyword>
<dbReference type="EMBL" id="GL833130">
    <property type="protein sequence ID" value="EGB07619.1"/>
    <property type="molecule type" value="Genomic_DNA"/>
</dbReference>
<dbReference type="InterPro" id="IPR016177">
    <property type="entry name" value="DNA-bd_dom_sf"/>
</dbReference>
<feature type="compositionally biased region" description="Low complexity" evidence="10">
    <location>
        <begin position="881"/>
        <end position="898"/>
    </location>
</feature>
<feature type="transmembrane region" description="Helical" evidence="11">
    <location>
        <begin position="1343"/>
        <end position="1363"/>
    </location>
</feature>
<keyword evidence="4 11" id="KW-0812">Transmembrane</keyword>
<evidence type="ECO:0000256" key="1">
    <source>
        <dbReference type="ARBA" id="ARBA00004651"/>
    </source>
</evidence>
<dbReference type="KEGG" id="aaf:AURANDRAFT_64731"/>
<evidence type="ECO:0000256" key="7">
    <source>
        <dbReference type="ARBA" id="ARBA00023065"/>
    </source>
</evidence>
<feature type="transmembrane region" description="Helical" evidence="11">
    <location>
        <begin position="1375"/>
        <end position="1400"/>
    </location>
</feature>
<dbReference type="Pfam" id="PF01429">
    <property type="entry name" value="MBD"/>
    <property type="match status" value="1"/>
</dbReference>
<feature type="transmembrane region" description="Helical" evidence="11">
    <location>
        <begin position="1181"/>
        <end position="1208"/>
    </location>
</feature>
<dbReference type="InParanoid" id="F0YB93"/>
<evidence type="ECO:0000259" key="12">
    <source>
        <dbReference type="PROSITE" id="PS50982"/>
    </source>
</evidence>
<evidence type="ECO:0000256" key="2">
    <source>
        <dbReference type="ARBA" id="ARBA00022448"/>
    </source>
</evidence>
<dbReference type="PROSITE" id="PS50982">
    <property type="entry name" value="MBD"/>
    <property type="match status" value="1"/>
</dbReference>
<keyword evidence="2" id="KW-0813">Transport</keyword>
<feature type="transmembrane region" description="Helical" evidence="11">
    <location>
        <begin position="1312"/>
        <end position="1331"/>
    </location>
</feature>
<feature type="domain" description="MBD" evidence="12">
    <location>
        <begin position="19"/>
        <end position="102"/>
    </location>
</feature>
<protein>
    <recommendedName>
        <fullName evidence="12">MBD domain-containing protein</fullName>
    </recommendedName>
</protein>
<evidence type="ECO:0000256" key="11">
    <source>
        <dbReference type="SAM" id="Phobius"/>
    </source>
</evidence>
<feature type="compositionally biased region" description="Low complexity" evidence="10">
    <location>
        <begin position="304"/>
        <end position="315"/>
    </location>
</feature>
<organism evidence="14">
    <name type="scientific">Aureococcus anophagefferens</name>
    <name type="common">Harmful bloom alga</name>
    <dbReference type="NCBI Taxonomy" id="44056"/>
    <lineage>
        <taxon>Eukaryota</taxon>
        <taxon>Sar</taxon>
        <taxon>Stramenopiles</taxon>
        <taxon>Ochrophyta</taxon>
        <taxon>Pelagophyceae</taxon>
        <taxon>Pelagomonadales</taxon>
        <taxon>Pelagomonadaceae</taxon>
        <taxon>Aureococcus</taxon>
    </lineage>
</organism>
<keyword evidence="7" id="KW-0406">Ion transport</keyword>
<dbReference type="InterPro" id="IPR018490">
    <property type="entry name" value="cNMP-bd_dom_sf"/>
</dbReference>
<name>F0YB93_AURAN</name>
<feature type="region of interest" description="Disordered" evidence="10">
    <location>
        <begin position="944"/>
        <end position="976"/>
    </location>
</feature>
<keyword evidence="5 11" id="KW-1133">Transmembrane helix</keyword>
<reference evidence="13 14" key="1">
    <citation type="journal article" date="2011" name="Proc. Natl. Acad. Sci. U.S.A.">
        <title>Niche of harmful alga Aureococcus anophagefferens revealed through ecogenomics.</title>
        <authorList>
            <person name="Gobler C.J."/>
            <person name="Berry D.L."/>
            <person name="Dyhrman S.T."/>
            <person name="Wilhelm S.W."/>
            <person name="Salamov A."/>
            <person name="Lobanov A.V."/>
            <person name="Zhang Y."/>
            <person name="Collier J.L."/>
            <person name="Wurch L.L."/>
            <person name="Kustka A.B."/>
            <person name="Dill B.D."/>
            <person name="Shah M."/>
            <person name="VerBerkmoes N.C."/>
            <person name="Kuo A."/>
            <person name="Terry A."/>
            <person name="Pangilinan J."/>
            <person name="Lindquist E.A."/>
            <person name="Lucas S."/>
            <person name="Paulsen I.T."/>
            <person name="Hattenrath-Lehmann T.K."/>
            <person name="Talmage S.C."/>
            <person name="Walker E.A."/>
            <person name="Koch F."/>
            <person name="Burson A.M."/>
            <person name="Marcoval M.A."/>
            <person name="Tang Y.Z."/>
            <person name="Lecleir G.R."/>
            <person name="Coyne K.J."/>
            <person name="Berg G.M."/>
            <person name="Bertrand E.M."/>
            <person name="Saito M.A."/>
            <person name="Gladyshev V.N."/>
            <person name="Grigoriev I.V."/>
        </authorList>
    </citation>
    <scope>NUCLEOTIDE SEQUENCE [LARGE SCALE GENOMIC DNA]</scope>
    <source>
        <strain evidence="14">CCMP 1984</strain>
    </source>
</reference>
<evidence type="ECO:0000256" key="8">
    <source>
        <dbReference type="ARBA" id="ARBA00023136"/>
    </source>
</evidence>
<keyword evidence="14" id="KW-1185">Reference proteome</keyword>
<feature type="region of interest" description="Disordered" evidence="10">
    <location>
        <begin position="168"/>
        <end position="193"/>
    </location>
</feature>
<feature type="region of interest" description="Disordered" evidence="10">
    <location>
        <begin position="465"/>
        <end position="513"/>
    </location>
</feature>
<dbReference type="GO" id="GO:0005886">
    <property type="term" value="C:plasma membrane"/>
    <property type="evidence" value="ECO:0007669"/>
    <property type="project" value="UniProtKB-SubCell"/>
</dbReference>
<dbReference type="eggNOG" id="KOG1965">
    <property type="taxonomic scope" value="Eukaryota"/>
</dbReference>
<keyword evidence="6" id="KW-0915">Sodium</keyword>
<evidence type="ECO:0000313" key="14">
    <source>
        <dbReference type="Proteomes" id="UP000002729"/>
    </source>
</evidence>
<dbReference type="InterPro" id="IPR001739">
    <property type="entry name" value="Methyl_CpG_DNA-bd"/>
</dbReference>
<feature type="region of interest" description="Disordered" evidence="10">
    <location>
        <begin position="852"/>
        <end position="898"/>
    </location>
</feature>
<dbReference type="PANTHER" id="PTHR10110:SF86">
    <property type="entry name" value="SODIUM_HYDROGEN EXCHANGER 7"/>
    <property type="match status" value="1"/>
</dbReference>
<dbReference type="SUPFAM" id="SSF51206">
    <property type="entry name" value="cAMP-binding domain-like"/>
    <property type="match status" value="1"/>
</dbReference>
<dbReference type="GO" id="GO:0098719">
    <property type="term" value="P:sodium ion import across plasma membrane"/>
    <property type="evidence" value="ECO:0007669"/>
    <property type="project" value="TreeGrafter"/>
</dbReference>
<feature type="compositionally biased region" description="Low complexity" evidence="10">
    <location>
        <begin position="852"/>
        <end position="864"/>
    </location>
</feature>
<dbReference type="SUPFAM" id="SSF54171">
    <property type="entry name" value="DNA-binding domain"/>
    <property type="match status" value="1"/>
</dbReference>
<feature type="transmembrane region" description="Helical" evidence="11">
    <location>
        <begin position="1271"/>
        <end position="1292"/>
    </location>
</feature>
<evidence type="ECO:0000256" key="5">
    <source>
        <dbReference type="ARBA" id="ARBA00022989"/>
    </source>
</evidence>
<feature type="region of interest" description="Disordered" evidence="10">
    <location>
        <begin position="265"/>
        <end position="341"/>
    </location>
</feature>
<dbReference type="Proteomes" id="UP000002729">
    <property type="component" value="Unassembled WGS sequence"/>
</dbReference>
<feature type="compositionally biased region" description="Low complexity" evidence="10">
    <location>
        <begin position="329"/>
        <end position="341"/>
    </location>
</feature>
<evidence type="ECO:0000256" key="10">
    <source>
        <dbReference type="SAM" id="MobiDB-lite"/>
    </source>
</evidence>
<feature type="compositionally biased region" description="Acidic residues" evidence="10">
    <location>
        <begin position="467"/>
        <end position="476"/>
    </location>
</feature>
<dbReference type="Gene3D" id="3.30.890.10">
    <property type="entry name" value="Methyl-cpg-binding Protein 2, Chain A"/>
    <property type="match status" value="1"/>
</dbReference>
<feature type="compositionally biased region" description="Basic and acidic residues" evidence="10">
    <location>
        <begin position="486"/>
        <end position="502"/>
    </location>
</feature>
<dbReference type="Gene3D" id="6.10.140.1330">
    <property type="match status" value="1"/>
</dbReference>
<dbReference type="PANTHER" id="PTHR10110">
    <property type="entry name" value="SODIUM/HYDROGEN EXCHANGER"/>
    <property type="match status" value="1"/>
</dbReference>
<feature type="compositionally biased region" description="Basic and acidic residues" evidence="10">
    <location>
        <begin position="1"/>
        <end position="11"/>
    </location>
</feature>
<keyword evidence="9" id="KW-0739">Sodium transport</keyword>
<evidence type="ECO:0000313" key="13">
    <source>
        <dbReference type="EMBL" id="EGB07619.1"/>
    </source>
</evidence>
<feature type="region of interest" description="Disordered" evidence="10">
    <location>
        <begin position="580"/>
        <end position="607"/>
    </location>
</feature>
<proteinExistence type="predicted"/>
<dbReference type="InterPro" id="IPR006153">
    <property type="entry name" value="Cation/H_exchanger_TM"/>
</dbReference>
<feature type="region of interest" description="Disordered" evidence="10">
    <location>
        <begin position="74"/>
        <end position="95"/>
    </location>
</feature>
<keyword evidence="3" id="KW-1003">Cell membrane</keyword>
<evidence type="ECO:0000256" key="3">
    <source>
        <dbReference type="ARBA" id="ARBA00022475"/>
    </source>
</evidence>
<dbReference type="Pfam" id="PF00999">
    <property type="entry name" value="Na_H_Exchanger"/>
    <property type="match status" value="1"/>
</dbReference>
<evidence type="ECO:0000256" key="4">
    <source>
        <dbReference type="ARBA" id="ARBA00022692"/>
    </source>
</evidence>
<feature type="compositionally biased region" description="Pro residues" evidence="10">
    <location>
        <begin position="316"/>
        <end position="328"/>
    </location>
</feature>
<feature type="transmembrane region" description="Helical" evidence="11">
    <location>
        <begin position="1215"/>
        <end position="1232"/>
    </location>
</feature>
<feature type="region of interest" description="Disordered" evidence="10">
    <location>
        <begin position="733"/>
        <end position="756"/>
    </location>
</feature>
<feature type="transmembrane region" description="Helical" evidence="11">
    <location>
        <begin position="1106"/>
        <end position="1129"/>
    </location>
</feature>
<gene>
    <name evidence="13" type="ORF">AURANDRAFT_64731</name>
</gene>
<dbReference type="GO" id="GO:0015386">
    <property type="term" value="F:potassium:proton antiporter activity"/>
    <property type="evidence" value="ECO:0007669"/>
    <property type="project" value="TreeGrafter"/>
</dbReference>
<feature type="transmembrane region" description="Helical" evidence="11">
    <location>
        <begin position="1077"/>
        <end position="1100"/>
    </location>
</feature>
<evidence type="ECO:0000256" key="9">
    <source>
        <dbReference type="ARBA" id="ARBA00023201"/>
    </source>
</evidence>
<sequence>MPRVEDPHAEQAMEELEDAVEEWGGDASMLDGWRTEVHDRPTGSSAGTTDRYYFDEFGKRFRSKAEIARALGLAGAPAPARRASEAPAPPRDRTYDARDGAAAYALSASVAAECAAAQDEDDAVLERLLLHAAAAARRASAMADACGAPFRGDARAPPSARFATVRLKLAEPDEPADDGDDPPRKRRRRGKTPAWLKPMACELRLARWPPRVVAVRVAGGRERPAAAAVGDAYWAERRGPPPPGPARRALRVRLTTGGKDEVVEEDAADADAPPVATLGPAPPVATLGPAPPVATLGPAPPEAIPDAAEPEAAAPSPAPSLAPSPAPRASPAARAAAPAPTEEPLVAHFSLSPQDADVAASFRVARGAAARARRRRLAVAGATEPPEDDGLPEGLGDVNALLRVADFLGSFAPLLNVAAPPLEALAAMLADDGRSKLAAMLAEATHVALCRVALGDRLFACRRERPEDESDDDDDAAAPSPAPGKPKADENADPAKTEKPPDKPGAPALGAEWRTEGPHVGMWITRAVYSNGKQTSSSVGLVEGYLPPEEADFLDDAGAPAALWSVRYVSGELAGDREDLEAAEVEESGPRWVRPPRSGQGENAAPEDRGAALALRALDDACERQQWWRPLPPPETLTAATWPALAAACVFRDARVDADDAGAGATSKAALDACAALRAARGAYGALGAARRLALLDGLVHACASTAAVSDRCRLRRGGADCADLAPAAPAPRAAAPAKAGKAKPKASAGGGRAPSKHPLPMAAIAMLVGDAVPLAVRQHNPKGGASRARYEGYKSATNAKVFIALGGSKGDLQNDLIKGHIQLLGPDGEPIEWHTHEHVVAVAVTGPAAGRKAAAAARASPPRARTPEPRARTPEPAPEPAAAAAREPPAAEPDGPAAHSLLCGASLALAEKAGSLPARPWLVLAVAACLAIAVLGDGHDDDGSAVSDDGHGDASHGDASHDDGHDSSSHAHGGEHANHAAPLILLVVALFFGVLAKTLLAKSKIPYTVLLLLAGVAVGWGVDYEGADDKKPLHRSVRAWDRVNPHLLMYLFLPVLIFESAFSVDVHTLFRELFQVLTLAVPGVALSTALTACVARWLFAGREFTWAASLMLGAILSATDPVAVVALLKELGVSKRVGTLIEGESLFNDGTAIVVFNVFFHELRDRGNGGGIDGGEVAVYFLRLAGGGVLLGVLVGGATVLGLSYIYDDGLSEITLTIVAAMGTFLIAEMITVDGQALTSGVLAVVALGLIVGSKGASRVSATVGHDLHATWEALGFVANTLIFFVAGLIVEVRLSHSEHVARDLGQLAVLYASLHVIRFVVLLVAWPLLRRMGYGMDWKFGVALWWGALRGAVGLTLALIVEEDHAVHADVRHAVVFHVAGITLLSLCVNGTTMEYVLSRVGLSEKSASAEAEFVAVGRELSLASDDHARRLRDDDRFLVDCDWATCLRYLPVHDAETYRTRLAATEAGAAPLMAKRWHGYAKAFGGPNAAPTPTSAKPPRRRASVARVLGGAAAADGDRELVALGAAGAAARCDTEQRRRAARMVRAELWRLSEAGYARATAVDTLLVVCDELRDGVEAGGDLRSWDARVRPQLDRFAAGGGLGFGRCASRFSARAPILDRLFRANLAYAFDVASCYARATSAVAEALAGGGCATADAAGAELAEEAEKASRWLDEYLGAFPEVARSVTTEAAARVVLARETEDVLERVHAGELGSREERVLRAALAASAARLDFGRTAIPPPTALAKLKNLPGLAIFDRLHGLGPLAALARRPAYATGATLCVGESWFLVLRGEARCLRAPDAPPRPAASPRRRSVFAALTSPRGSPERPPPFEPAAAAEADVVATLGAGRTGGLLELLAGTPARPYAYVADRLTQVFEFPNDATKGLMERTPALRDALLAAAGRDFSPEIAALAGRGDVVARGIVRAGDDLGASDLSSYGGCGLLVGKAGAARAPALVAWPPGAAPDVADGSVAVLFTAADMEELAA</sequence>